<dbReference type="GO" id="GO:0006508">
    <property type="term" value="P:proteolysis"/>
    <property type="evidence" value="ECO:0007669"/>
    <property type="project" value="InterPro"/>
</dbReference>
<accession>A0A0R2CL79</accession>
<dbReference type="PANTHER" id="PTHR34448:SF1">
    <property type="entry name" value="BLL6088 PROTEIN"/>
    <property type="match status" value="1"/>
</dbReference>
<evidence type="ECO:0000313" key="2">
    <source>
        <dbReference type="EMBL" id="KRM91968.1"/>
    </source>
</evidence>
<name>A0A0R2CL79_9LACO</name>
<reference evidence="2 3" key="1">
    <citation type="journal article" date="2015" name="Genome Announc.">
        <title>Expanding the biotechnology potential of lactobacilli through comparative genomics of 213 strains and associated genera.</title>
        <authorList>
            <person name="Sun Z."/>
            <person name="Harris H.M."/>
            <person name="McCann A."/>
            <person name="Guo C."/>
            <person name="Argimon S."/>
            <person name="Zhang W."/>
            <person name="Yang X."/>
            <person name="Jeffery I.B."/>
            <person name="Cooney J.C."/>
            <person name="Kagawa T.F."/>
            <person name="Liu W."/>
            <person name="Song Y."/>
            <person name="Salvetti E."/>
            <person name="Wrobel A."/>
            <person name="Rasinkangas P."/>
            <person name="Parkhill J."/>
            <person name="Rea M.C."/>
            <person name="O'Sullivan O."/>
            <person name="Ritari J."/>
            <person name="Douillard F.P."/>
            <person name="Paul Ross R."/>
            <person name="Yang R."/>
            <person name="Briner A.E."/>
            <person name="Felis G.E."/>
            <person name="de Vos W.M."/>
            <person name="Barrangou R."/>
            <person name="Klaenhammer T.R."/>
            <person name="Caufield P.W."/>
            <person name="Cui Y."/>
            <person name="Zhang H."/>
            <person name="O'Toole P.W."/>
        </authorList>
    </citation>
    <scope>NUCLEOTIDE SEQUENCE [LARGE SCALE GENOMIC DNA]</scope>
    <source>
        <strain evidence="2 3">DSM 21116</strain>
    </source>
</reference>
<dbReference type="PATRIC" id="fig|1423729.3.peg.150"/>
<gene>
    <name evidence="2" type="ORF">FC80_GL000148</name>
</gene>
<dbReference type="AlphaFoldDB" id="A0A0R2CL79"/>
<dbReference type="OrthoDB" id="9803993at2"/>
<evidence type="ECO:0000313" key="3">
    <source>
        <dbReference type="Proteomes" id="UP000051131"/>
    </source>
</evidence>
<protein>
    <recommendedName>
        <fullName evidence="4">Leucyl aminopeptidase</fullName>
    </recommendedName>
</protein>
<proteinExistence type="predicted"/>
<keyword evidence="1" id="KW-0479">Metal-binding</keyword>
<keyword evidence="3" id="KW-1185">Reference proteome</keyword>
<dbReference type="GO" id="GO:0046872">
    <property type="term" value="F:metal ion binding"/>
    <property type="evidence" value="ECO:0007669"/>
    <property type="project" value="UniProtKB-KW"/>
</dbReference>
<sequence>MSESIIEVAKNILKNNLGVKEQEKVLILSDEDKSELGKSLYKAAQSLTTNAVYIEIPDSSRAGEEPPLIAAKAMELADVVVCITKNSVTHTNAKKNAVLAGARVATMPGISEEMFTKGAITANYEEVTVLTNKLVAQLDQTKKVRIEKDGFQFTFSIEQRMGIRSIGVYKNMGESGNLPSGEAYIAPVEGSANGTLIVDGSFVGVGKLEEPIKLVIKDGRLVDIIGYCSETILNILGQGLGRNVAEFGIGTNLAARITGNILEDEKVAGTVHIAFGSNKTFGGETEAGVHLDGIILTPTFYLDNKLIMKEGKFI</sequence>
<dbReference type="RefSeq" id="WP_057828444.1">
    <property type="nucleotide sequence ID" value="NZ_AYZE01000008.1"/>
</dbReference>
<dbReference type="Pfam" id="PF26233">
    <property type="entry name" value="NicX"/>
    <property type="match status" value="1"/>
</dbReference>
<evidence type="ECO:0000256" key="1">
    <source>
        <dbReference type="ARBA" id="ARBA00022723"/>
    </source>
</evidence>
<dbReference type="EMBL" id="AYZE01000008">
    <property type="protein sequence ID" value="KRM91968.1"/>
    <property type="molecule type" value="Genomic_DNA"/>
</dbReference>
<dbReference type="Proteomes" id="UP000051131">
    <property type="component" value="Unassembled WGS sequence"/>
</dbReference>
<dbReference type="GO" id="GO:0004177">
    <property type="term" value="F:aminopeptidase activity"/>
    <property type="evidence" value="ECO:0007669"/>
    <property type="project" value="InterPro"/>
</dbReference>
<dbReference type="PANTHER" id="PTHR34448">
    <property type="entry name" value="AMINOPEPTIDASE"/>
    <property type="match status" value="1"/>
</dbReference>
<dbReference type="SUPFAM" id="SSF144052">
    <property type="entry name" value="Thermophilic metalloprotease-like"/>
    <property type="match status" value="1"/>
</dbReference>
<dbReference type="InterPro" id="IPR058739">
    <property type="entry name" value="NicX"/>
</dbReference>
<evidence type="ECO:0008006" key="4">
    <source>
        <dbReference type="Google" id="ProtNLM"/>
    </source>
</evidence>
<dbReference type="InterPro" id="IPR052170">
    <property type="entry name" value="M29_Exopeptidase"/>
</dbReference>
<comment type="caution">
    <text evidence="2">The sequence shown here is derived from an EMBL/GenBank/DDBJ whole genome shotgun (WGS) entry which is preliminary data.</text>
</comment>
<organism evidence="2 3">
    <name type="scientific">Liquorilactobacillus cacaonum DSM 21116</name>
    <dbReference type="NCBI Taxonomy" id="1423729"/>
    <lineage>
        <taxon>Bacteria</taxon>
        <taxon>Bacillati</taxon>
        <taxon>Bacillota</taxon>
        <taxon>Bacilli</taxon>
        <taxon>Lactobacillales</taxon>
        <taxon>Lactobacillaceae</taxon>
        <taxon>Liquorilactobacillus</taxon>
    </lineage>
</organism>
<dbReference type="STRING" id="1423729.FC80_GL000148"/>